<dbReference type="Proteomes" id="UP001233172">
    <property type="component" value="Unassembled WGS sequence"/>
</dbReference>
<proteinExistence type="predicted"/>
<gene>
    <name evidence="2" type="ORF">Bpfe_022961</name>
</gene>
<comment type="caution">
    <text evidence="2">The sequence shown here is derived from an EMBL/GenBank/DDBJ whole genome shotgun (WGS) entry which is preliminary data.</text>
</comment>
<reference evidence="2" key="1">
    <citation type="journal article" date="2023" name="PLoS Negl. Trop. Dis.">
        <title>A genome sequence for Biomphalaria pfeifferi, the major vector snail for the human-infecting parasite Schistosoma mansoni.</title>
        <authorList>
            <person name="Bu L."/>
            <person name="Lu L."/>
            <person name="Laidemitt M.R."/>
            <person name="Zhang S.M."/>
            <person name="Mutuku M."/>
            <person name="Mkoji G."/>
            <person name="Steinauer M."/>
            <person name="Loker E.S."/>
        </authorList>
    </citation>
    <scope>NUCLEOTIDE SEQUENCE</scope>
    <source>
        <strain evidence="2">KasaAsao</strain>
    </source>
</reference>
<evidence type="ECO:0000313" key="2">
    <source>
        <dbReference type="EMBL" id="KAK0047656.1"/>
    </source>
</evidence>
<keyword evidence="3" id="KW-1185">Reference proteome</keyword>
<evidence type="ECO:0000256" key="1">
    <source>
        <dbReference type="SAM" id="MobiDB-lite"/>
    </source>
</evidence>
<feature type="region of interest" description="Disordered" evidence="1">
    <location>
        <begin position="50"/>
        <end position="80"/>
    </location>
</feature>
<sequence>MEHGHVKVPEFGTHVQKNEKVHQRVQTVHGVKGGEKSDKEILVQTGHFELFDEDHHESDDHTRDGKDNKRNGDEDDHLNQLLVPARQRGTAVRDLVTPLNCSCK</sequence>
<accession>A0AAD8B447</accession>
<evidence type="ECO:0000313" key="3">
    <source>
        <dbReference type="Proteomes" id="UP001233172"/>
    </source>
</evidence>
<reference evidence="2" key="2">
    <citation type="submission" date="2023-04" db="EMBL/GenBank/DDBJ databases">
        <authorList>
            <person name="Bu L."/>
            <person name="Lu L."/>
            <person name="Laidemitt M.R."/>
            <person name="Zhang S.M."/>
            <person name="Mutuku M."/>
            <person name="Mkoji G."/>
            <person name="Steinauer M."/>
            <person name="Loker E.S."/>
        </authorList>
    </citation>
    <scope>NUCLEOTIDE SEQUENCE</scope>
    <source>
        <strain evidence="2">KasaAsao</strain>
        <tissue evidence="2">Whole Snail</tissue>
    </source>
</reference>
<organism evidence="2 3">
    <name type="scientific">Biomphalaria pfeifferi</name>
    <name type="common">Bloodfluke planorb</name>
    <name type="synonym">Freshwater snail</name>
    <dbReference type="NCBI Taxonomy" id="112525"/>
    <lineage>
        <taxon>Eukaryota</taxon>
        <taxon>Metazoa</taxon>
        <taxon>Spiralia</taxon>
        <taxon>Lophotrochozoa</taxon>
        <taxon>Mollusca</taxon>
        <taxon>Gastropoda</taxon>
        <taxon>Heterobranchia</taxon>
        <taxon>Euthyneura</taxon>
        <taxon>Panpulmonata</taxon>
        <taxon>Hygrophila</taxon>
        <taxon>Lymnaeoidea</taxon>
        <taxon>Planorbidae</taxon>
        <taxon>Biomphalaria</taxon>
    </lineage>
</organism>
<name>A0AAD8B447_BIOPF</name>
<feature type="compositionally biased region" description="Basic and acidic residues" evidence="1">
    <location>
        <begin position="50"/>
        <end position="72"/>
    </location>
</feature>
<keyword evidence="2" id="KW-0675">Receptor</keyword>
<protein>
    <submittedName>
        <fullName evidence="2">FMRFamide receptor</fullName>
    </submittedName>
</protein>
<dbReference type="EMBL" id="JASAOG010000148">
    <property type="protein sequence ID" value="KAK0047656.1"/>
    <property type="molecule type" value="Genomic_DNA"/>
</dbReference>
<dbReference type="AlphaFoldDB" id="A0AAD8B447"/>